<organism evidence="4 5">
    <name type="scientific">Dulcicalothrix desertica PCC 7102</name>
    <dbReference type="NCBI Taxonomy" id="232991"/>
    <lineage>
        <taxon>Bacteria</taxon>
        <taxon>Bacillati</taxon>
        <taxon>Cyanobacteriota</taxon>
        <taxon>Cyanophyceae</taxon>
        <taxon>Nostocales</taxon>
        <taxon>Calotrichaceae</taxon>
        <taxon>Dulcicalothrix</taxon>
    </lineage>
</organism>
<comment type="similarity">
    <text evidence="1 3">Belongs to the CpcS/CpeS biliprotein lyase family.</text>
</comment>
<keyword evidence="5" id="KW-1185">Reference proteome</keyword>
<dbReference type="HAMAP" id="MF_01459">
    <property type="entry name" value="Chrphore_lyase_CpxS"/>
    <property type="match status" value="1"/>
</dbReference>
<dbReference type="OrthoDB" id="484684at2"/>
<evidence type="ECO:0000256" key="1">
    <source>
        <dbReference type="ARBA" id="ARBA00010681"/>
    </source>
</evidence>
<dbReference type="RefSeq" id="WP_127084939.1">
    <property type="nucleotide sequence ID" value="NZ_RSCL01000020.1"/>
</dbReference>
<dbReference type="Gene3D" id="2.40.128.20">
    <property type="match status" value="1"/>
</dbReference>
<gene>
    <name evidence="3 4" type="primary">cpcS</name>
    <name evidence="4" type="ORF">DSM106972_067800</name>
</gene>
<comment type="function">
    <text evidence="3">Covalently attaches a chromophore to Cys residue(s) of phycobiliproteins.</text>
</comment>
<dbReference type="Pfam" id="PF09367">
    <property type="entry name" value="CpeS"/>
    <property type="match status" value="1"/>
</dbReference>
<dbReference type="InterPro" id="IPR012674">
    <property type="entry name" value="Calycin"/>
</dbReference>
<evidence type="ECO:0000313" key="5">
    <source>
        <dbReference type="Proteomes" id="UP000271624"/>
    </source>
</evidence>
<dbReference type="AlphaFoldDB" id="A0A433V5A2"/>
<dbReference type="GO" id="GO:0016829">
    <property type="term" value="F:lyase activity"/>
    <property type="evidence" value="ECO:0007669"/>
    <property type="project" value="UniProtKB-KW"/>
</dbReference>
<dbReference type="GO" id="GO:0017006">
    <property type="term" value="P:protein-tetrapyrrole linkage"/>
    <property type="evidence" value="ECO:0007669"/>
    <property type="project" value="UniProtKB-UniRule"/>
</dbReference>
<reference evidence="4" key="2">
    <citation type="journal article" date="2019" name="Genome Biol. Evol.">
        <title>Day and night: Metabolic profiles and evolutionary relationships of six axenic non-marine cyanobacteria.</title>
        <authorList>
            <person name="Will S.E."/>
            <person name="Henke P."/>
            <person name="Boedeker C."/>
            <person name="Huang S."/>
            <person name="Brinkmann H."/>
            <person name="Rohde M."/>
            <person name="Jarek M."/>
            <person name="Friedl T."/>
            <person name="Seufert S."/>
            <person name="Schumacher M."/>
            <person name="Overmann J."/>
            <person name="Neumann-Schaal M."/>
            <person name="Petersen J."/>
        </authorList>
    </citation>
    <scope>NUCLEOTIDE SEQUENCE [LARGE SCALE GENOMIC DNA]</scope>
    <source>
        <strain evidence="4">PCC 7102</strain>
    </source>
</reference>
<reference evidence="4" key="1">
    <citation type="submission" date="2018-12" db="EMBL/GenBank/DDBJ databases">
        <authorList>
            <person name="Will S."/>
            <person name="Neumann-Schaal M."/>
            <person name="Henke P."/>
        </authorList>
    </citation>
    <scope>NUCLEOTIDE SEQUENCE</scope>
    <source>
        <strain evidence="4">PCC 7102</strain>
    </source>
</reference>
<name>A0A433V5A2_9CYAN</name>
<dbReference type="InterPro" id="IPR018536">
    <property type="entry name" value="CpcS/CpeS"/>
</dbReference>
<evidence type="ECO:0000256" key="2">
    <source>
        <dbReference type="ARBA" id="ARBA00023239"/>
    </source>
</evidence>
<comment type="caution">
    <text evidence="4">The sequence shown here is derived from an EMBL/GenBank/DDBJ whole genome shotgun (WGS) entry which is preliminary data.</text>
</comment>
<proteinExistence type="inferred from homology"/>
<keyword evidence="2 3" id="KW-0456">Lyase</keyword>
<dbReference type="EMBL" id="RSCL01000020">
    <property type="protein sequence ID" value="RUT01229.1"/>
    <property type="molecule type" value="Genomic_DNA"/>
</dbReference>
<protein>
    <recommendedName>
        <fullName evidence="3">Chromophore lyase CpcS/CpeS</fullName>
        <ecNumber evidence="3">4.-.-.-</ecNumber>
    </recommendedName>
</protein>
<dbReference type="Proteomes" id="UP000271624">
    <property type="component" value="Unassembled WGS sequence"/>
</dbReference>
<accession>A0A433V5A2</accession>
<evidence type="ECO:0000313" key="4">
    <source>
        <dbReference type="EMBL" id="RUT01229.1"/>
    </source>
</evidence>
<evidence type="ECO:0000256" key="3">
    <source>
        <dbReference type="HAMAP-Rule" id="MF_01459"/>
    </source>
</evidence>
<dbReference type="EC" id="4.-.-.-" evidence="3"/>
<sequence length="178" mass="20463">MTTSIQTAQYTLEALADKFFEQSQGNWHSERRYYTLKSGQIEEVVSHITVKYLERGNEELLELAQMHELEDPNAIICGSRITWESNYSEPGRKPTTGSTIFGIQGNILYRDRGFATPKPVTAIYTMRDPKTLHLRTEYNGSAFEEEIKLIGASHRTRQTIISRAGEEIMIGQYLERRI</sequence>